<feature type="chain" id="PRO_5046162753" evidence="1">
    <location>
        <begin position="28"/>
        <end position="222"/>
    </location>
</feature>
<gene>
    <name evidence="2" type="ORF">ACFOGH_05215</name>
</gene>
<accession>A0ABV7IV68</accession>
<feature type="signal peptide" evidence="1">
    <location>
        <begin position="1"/>
        <end position="27"/>
    </location>
</feature>
<evidence type="ECO:0000313" key="2">
    <source>
        <dbReference type="EMBL" id="MFC3180377.1"/>
    </source>
</evidence>
<sequence length="222" mass="22908">MSMTTLPRSFAFSLGLALATAAFPALAQEAAPADAAPTATVDTTAPAVDDLNMGVDANTPPAPLTQEEAKEGQIYQLATFDAWAQRCTKMKDGSDPCELYQLLKDKDGTNVAEISMFALPAGGKAAAGATIIAPLETLLTANLSVSVDGSKAKLYPFTFCAQLGCVARVGFTADEVAQFKKGTKATITIVPAAAPDQKVELAVALKGFTAGYDAVAATMPKK</sequence>
<dbReference type="InterPro" id="IPR038696">
    <property type="entry name" value="IalB_sf"/>
</dbReference>
<evidence type="ECO:0000256" key="1">
    <source>
        <dbReference type="SAM" id="SignalP"/>
    </source>
</evidence>
<evidence type="ECO:0000313" key="3">
    <source>
        <dbReference type="Proteomes" id="UP001595547"/>
    </source>
</evidence>
<dbReference type="Gene3D" id="2.60.40.1880">
    <property type="entry name" value="Invasion associated locus B (IalB) protein"/>
    <property type="match status" value="1"/>
</dbReference>
<name>A0ABV7IV68_9RHOB</name>
<organism evidence="2 3">
    <name type="scientific">Cypionkella sinensis</name>
    <dbReference type="NCBI Taxonomy" id="1756043"/>
    <lineage>
        <taxon>Bacteria</taxon>
        <taxon>Pseudomonadati</taxon>
        <taxon>Pseudomonadota</taxon>
        <taxon>Alphaproteobacteria</taxon>
        <taxon>Rhodobacterales</taxon>
        <taxon>Paracoccaceae</taxon>
        <taxon>Cypionkella</taxon>
    </lineage>
</organism>
<keyword evidence="1" id="KW-0732">Signal</keyword>
<dbReference type="Proteomes" id="UP001595547">
    <property type="component" value="Unassembled WGS sequence"/>
</dbReference>
<dbReference type="InterPro" id="IPR010642">
    <property type="entry name" value="Invasion_prot_B"/>
</dbReference>
<dbReference type="Pfam" id="PF06776">
    <property type="entry name" value="IalB"/>
    <property type="match status" value="1"/>
</dbReference>
<protein>
    <submittedName>
        <fullName evidence="2">Invasion associated locus B family protein</fullName>
    </submittedName>
</protein>
<reference evidence="3" key="1">
    <citation type="journal article" date="2019" name="Int. J. Syst. Evol. Microbiol.">
        <title>The Global Catalogue of Microorganisms (GCM) 10K type strain sequencing project: providing services to taxonomists for standard genome sequencing and annotation.</title>
        <authorList>
            <consortium name="The Broad Institute Genomics Platform"/>
            <consortium name="The Broad Institute Genome Sequencing Center for Infectious Disease"/>
            <person name="Wu L."/>
            <person name="Ma J."/>
        </authorList>
    </citation>
    <scope>NUCLEOTIDE SEQUENCE [LARGE SCALE GENOMIC DNA]</scope>
    <source>
        <strain evidence="3">KCTC 52039</strain>
    </source>
</reference>
<keyword evidence="3" id="KW-1185">Reference proteome</keyword>
<dbReference type="RefSeq" id="WP_380072002.1">
    <property type="nucleotide sequence ID" value="NZ_JBHRTO010000001.1"/>
</dbReference>
<proteinExistence type="predicted"/>
<dbReference type="EMBL" id="JBHRTO010000001">
    <property type="protein sequence ID" value="MFC3180377.1"/>
    <property type="molecule type" value="Genomic_DNA"/>
</dbReference>
<comment type="caution">
    <text evidence="2">The sequence shown here is derived from an EMBL/GenBank/DDBJ whole genome shotgun (WGS) entry which is preliminary data.</text>
</comment>